<dbReference type="GO" id="GO:0097367">
    <property type="term" value="F:carbohydrate derivative binding"/>
    <property type="evidence" value="ECO:0007669"/>
    <property type="project" value="InterPro"/>
</dbReference>
<dbReference type="InterPro" id="IPR050099">
    <property type="entry name" value="SIS_GmhA/DiaA_subfam"/>
</dbReference>
<proteinExistence type="predicted"/>
<protein>
    <submittedName>
        <fullName evidence="3">SIS domain-containing protein</fullName>
    </submittedName>
</protein>
<dbReference type="InterPro" id="IPR035461">
    <property type="entry name" value="GmhA/DiaA"/>
</dbReference>
<dbReference type="CDD" id="cd05006">
    <property type="entry name" value="SIS_GmhA"/>
    <property type="match status" value="1"/>
</dbReference>
<sequence length="237" mass="24689">MHDALTRQLADHLDAAEGTRALLPALDRVARDLIDVYARDGRLYTFGNGGSAADAQHLAAELIGRYLRERRPLAAVSLTTDPSVVSCIANDYDFDELFARQVRALARPGDMVIGFTTSGRSPNVVQGLAAARAAGAVTVLFGGGEQGGRPAAEHADHAVIVPATATARIQEMHLLLLHLLSERVDAWAAATDGTTGATADGTTGAPPRTTDTAPGTDGTDISPRADGTGHDCQETSV</sequence>
<dbReference type="GO" id="GO:1901135">
    <property type="term" value="P:carbohydrate derivative metabolic process"/>
    <property type="evidence" value="ECO:0007669"/>
    <property type="project" value="InterPro"/>
</dbReference>
<gene>
    <name evidence="3" type="ORF">DVA86_02305</name>
</gene>
<organism evidence="3 4">
    <name type="scientific">Streptomyces armeniacus</name>
    <dbReference type="NCBI Taxonomy" id="83291"/>
    <lineage>
        <taxon>Bacteria</taxon>
        <taxon>Bacillati</taxon>
        <taxon>Actinomycetota</taxon>
        <taxon>Actinomycetes</taxon>
        <taxon>Kitasatosporales</taxon>
        <taxon>Streptomycetaceae</taxon>
        <taxon>Streptomyces</taxon>
    </lineage>
</organism>
<dbReference type="AlphaFoldDB" id="A0A345XJ34"/>
<dbReference type="PANTHER" id="PTHR30390:SF6">
    <property type="entry name" value="DNAA INITIATOR-ASSOCIATING PROTEIN DIAA"/>
    <property type="match status" value="1"/>
</dbReference>
<dbReference type="InterPro" id="IPR001347">
    <property type="entry name" value="SIS_dom"/>
</dbReference>
<evidence type="ECO:0000256" key="1">
    <source>
        <dbReference type="SAM" id="MobiDB-lite"/>
    </source>
</evidence>
<dbReference type="PANTHER" id="PTHR30390">
    <property type="entry name" value="SEDOHEPTULOSE 7-PHOSPHATE ISOMERASE / DNAA INITIATOR-ASSOCIATING FACTOR FOR REPLICATION INITIATION"/>
    <property type="match status" value="1"/>
</dbReference>
<dbReference type="RefSeq" id="WP_208875320.1">
    <property type="nucleotide sequence ID" value="NZ_CP031320.1"/>
</dbReference>
<dbReference type="SUPFAM" id="SSF53697">
    <property type="entry name" value="SIS domain"/>
    <property type="match status" value="1"/>
</dbReference>
<reference evidence="3 4" key="1">
    <citation type="submission" date="2018-07" db="EMBL/GenBank/DDBJ databases">
        <title>Draft genome of the type strain Streptomyces armeniacus ATCC 15676.</title>
        <authorList>
            <person name="Labana P."/>
            <person name="Gosse J.T."/>
            <person name="Boddy C.N."/>
        </authorList>
    </citation>
    <scope>NUCLEOTIDE SEQUENCE [LARGE SCALE GENOMIC DNA]</scope>
    <source>
        <strain evidence="3 4">ATCC 15676</strain>
    </source>
</reference>
<dbReference type="Pfam" id="PF13580">
    <property type="entry name" value="SIS_2"/>
    <property type="match status" value="1"/>
</dbReference>
<feature type="compositionally biased region" description="Low complexity" evidence="1">
    <location>
        <begin position="193"/>
        <end position="220"/>
    </location>
</feature>
<evidence type="ECO:0000313" key="3">
    <source>
        <dbReference type="EMBL" id="AXK31650.1"/>
    </source>
</evidence>
<name>A0A345XJ34_9ACTN</name>
<keyword evidence="4" id="KW-1185">Reference proteome</keyword>
<feature type="compositionally biased region" description="Basic and acidic residues" evidence="1">
    <location>
        <begin position="227"/>
        <end position="237"/>
    </location>
</feature>
<feature type="region of interest" description="Disordered" evidence="1">
    <location>
        <begin position="193"/>
        <end position="237"/>
    </location>
</feature>
<dbReference type="Gene3D" id="3.40.50.10490">
    <property type="entry name" value="Glucose-6-phosphate isomerase like protein, domain 1"/>
    <property type="match status" value="1"/>
</dbReference>
<dbReference type="PROSITE" id="PS51464">
    <property type="entry name" value="SIS"/>
    <property type="match status" value="1"/>
</dbReference>
<dbReference type="EMBL" id="CP031320">
    <property type="protein sequence ID" value="AXK31650.1"/>
    <property type="molecule type" value="Genomic_DNA"/>
</dbReference>
<dbReference type="Proteomes" id="UP000254425">
    <property type="component" value="Chromosome"/>
</dbReference>
<evidence type="ECO:0000313" key="4">
    <source>
        <dbReference type="Proteomes" id="UP000254425"/>
    </source>
</evidence>
<accession>A0A345XJ34</accession>
<evidence type="ECO:0000259" key="2">
    <source>
        <dbReference type="PROSITE" id="PS51464"/>
    </source>
</evidence>
<dbReference type="KEGG" id="sarm:DVA86_02305"/>
<dbReference type="InterPro" id="IPR046348">
    <property type="entry name" value="SIS_dom_sf"/>
</dbReference>
<feature type="domain" description="SIS" evidence="2">
    <location>
        <begin position="33"/>
        <end position="194"/>
    </location>
</feature>